<dbReference type="PROSITE" id="PS00211">
    <property type="entry name" value="ABC_TRANSPORTER_1"/>
    <property type="match status" value="1"/>
</dbReference>
<dbReference type="RefSeq" id="WP_080969574.1">
    <property type="nucleotide sequence ID" value="NZ_CP065628.1"/>
</dbReference>
<dbReference type="InterPro" id="IPR017871">
    <property type="entry name" value="ABC_transporter-like_CS"/>
</dbReference>
<organism evidence="4 5">
    <name type="scientific">Corynebacterium amycolatum</name>
    <dbReference type="NCBI Taxonomy" id="43765"/>
    <lineage>
        <taxon>Bacteria</taxon>
        <taxon>Bacillati</taxon>
        <taxon>Actinomycetota</taxon>
        <taxon>Actinomycetes</taxon>
        <taxon>Mycobacteriales</taxon>
        <taxon>Corynebacteriaceae</taxon>
        <taxon>Corynebacterium</taxon>
    </lineage>
</organism>
<dbReference type="InterPro" id="IPR015854">
    <property type="entry name" value="ABC_transpr_LolD-like"/>
</dbReference>
<dbReference type="PANTHER" id="PTHR24220">
    <property type="entry name" value="IMPORT ATP-BINDING PROTEIN"/>
    <property type="match status" value="1"/>
</dbReference>
<dbReference type="PROSITE" id="PS50893">
    <property type="entry name" value="ABC_TRANSPORTER_2"/>
    <property type="match status" value="1"/>
</dbReference>
<protein>
    <submittedName>
        <fullName evidence="4">ATP-binding cassette domain-containing protein</fullName>
    </submittedName>
</protein>
<dbReference type="Pfam" id="PF00005">
    <property type="entry name" value="ABC_tran"/>
    <property type="match status" value="1"/>
</dbReference>
<evidence type="ECO:0000259" key="3">
    <source>
        <dbReference type="PROSITE" id="PS50893"/>
    </source>
</evidence>
<evidence type="ECO:0000256" key="1">
    <source>
        <dbReference type="ARBA" id="ARBA00022741"/>
    </source>
</evidence>
<dbReference type="GO" id="GO:0016887">
    <property type="term" value="F:ATP hydrolysis activity"/>
    <property type="evidence" value="ECO:0007669"/>
    <property type="project" value="InterPro"/>
</dbReference>
<gene>
    <name evidence="4" type="ORF">I6G95_03100</name>
</gene>
<dbReference type="AlphaFoldDB" id="A0AB37GCY4"/>
<dbReference type="SUPFAM" id="SSF52540">
    <property type="entry name" value="P-loop containing nucleoside triphosphate hydrolases"/>
    <property type="match status" value="1"/>
</dbReference>
<dbReference type="InterPro" id="IPR003439">
    <property type="entry name" value="ABC_transporter-like_ATP-bd"/>
</dbReference>
<keyword evidence="2 4" id="KW-0067">ATP-binding</keyword>
<evidence type="ECO:0000313" key="5">
    <source>
        <dbReference type="Proteomes" id="UP000594774"/>
    </source>
</evidence>
<accession>A0AB37GCY4</accession>
<dbReference type="SMART" id="SM00382">
    <property type="entry name" value="AAA"/>
    <property type="match status" value="1"/>
</dbReference>
<dbReference type="GO" id="GO:0005524">
    <property type="term" value="F:ATP binding"/>
    <property type="evidence" value="ECO:0007669"/>
    <property type="project" value="UniProtKB-KW"/>
</dbReference>
<evidence type="ECO:0000256" key="2">
    <source>
        <dbReference type="ARBA" id="ARBA00022840"/>
    </source>
</evidence>
<dbReference type="EMBL" id="CP065628">
    <property type="protein sequence ID" value="QPR31457.1"/>
    <property type="molecule type" value="Genomic_DNA"/>
</dbReference>
<dbReference type="Proteomes" id="UP000594774">
    <property type="component" value="Chromosome"/>
</dbReference>
<evidence type="ECO:0000313" key="4">
    <source>
        <dbReference type="EMBL" id="QPR31457.1"/>
    </source>
</evidence>
<dbReference type="Gene3D" id="3.40.50.300">
    <property type="entry name" value="P-loop containing nucleotide triphosphate hydrolases"/>
    <property type="match status" value="1"/>
</dbReference>
<proteinExistence type="predicted"/>
<sequence>MFEVIGAGYRFKKGDGGGEWLFRDVDFSIANGEVVALMGPSGAGKTTLLHGLGGIRRLSEGRSELDGVQISGVPKRKVRKHLRESVSIIFQYHLLIPGLSLLENVELTWSLAGNPKEISPNIVLDNLGIGNERDSLPEAVSGGQAQRAAIARALASGPKLLLADEPTGSLDEQNAHRAFDQITTWCRSHDGHGLVVTHDSSIAKLCDRIVRLDGGTING</sequence>
<keyword evidence="1" id="KW-0547">Nucleotide-binding</keyword>
<reference evidence="4 5" key="1">
    <citation type="submission" date="2020-12" db="EMBL/GenBank/DDBJ databases">
        <title>FDA dAtabase for Regulatory Grade micrObial Sequences (FDA-ARGOS): Supporting development and validation of Infectious Disease Dx tests.</title>
        <authorList>
            <person name="Sproer C."/>
            <person name="Gronow S."/>
            <person name="Severitt S."/>
            <person name="Schroder I."/>
            <person name="Tallon L."/>
            <person name="Sadzewicz L."/>
            <person name="Zhao X."/>
            <person name="Boylan J."/>
            <person name="Ott S."/>
            <person name="Bowen H."/>
            <person name="Vavikolanu K."/>
            <person name="Mehta A."/>
            <person name="Aluvathingal J."/>
            <person name="Nadendla S."/>
            <person name="Lowell S."/>
            <person name="Myers T."/>
            <person name="Yan Y."/>
            <person name="Sichtig H."/>
        </authorList>
    </citation>
    <scope>NUCLEOTIDE SEQUENCE [LARGE SCALE GENOMIC DNA]</scope>
    <source>
        <strain evidence="4 5">FDAARGOS_938</strain>
    </source>
</reference>
<dbReference type="InterPro" id="IPR003593">
    <property type="entry name" value="AAA+_ATPase"/>
</dbReference>
<dbReference type="PANTHER" id="PTHR24220:SF659">
    <property type="entry name" value="TRANSPORTER, PUTATIVE-RELATED"/>
    <property type="match status" value="1"/>
</dbReference>
<feature type="domain" description="ABC transporter" evidence="3">
    <location>
        <begin position="2"/>
        <end position="219"/>
    </location>
</feature>
<dbReference type="InterPro" id="IPR027417">
    <property type="entry name" value="P-loop_NTPase"/>
</dbReference>
<dbReference type="GO" id="GO:0005886">
    <property type="term" value="C:plasma membrane"/>
    <property type="evidence" value="ECO:0007669"/>
    <property type="project" value="TreeGrafter"/>
</dbReference>
<name>A0AB37GCY4_CORAY</name>
<dbReference type="GO" id="GO:0022857">
    <property type="term" value="F:transmembrane transporter activity"/>
    <property type="evidence" value="ECO:0007669"/>
    <property type="project" value="TreeGrafter"/>
</dbReference>